<name>F5RBX7_METUF</name>
<organism evidence="1 2">
    <name type="scientific">Methyloversatilis universalis (strain ATCC BAA-1314 / DSM 25237 / JCM 13912 / CCUG 52030 / FAM5)</name>
    <dbReference type="NCBI Taxonomy" id="1000565"/>
    <lineage>
        <taxon>Bacteria</taxon>
        <taxon>Pseudomonadati</taxon>
        <taxon>Pseudomonadota</taxon>
        <taxon>Betaproteobacteria</taxon>
        <taxon>Nitrosomonadales</taxon>
        <taxon>Sterolibacteriaceae</taxon>
        <taxon>Methyloversatilis</taxon>
    </lineage>
</organism>
<evidence type="ECO:0000313" key="1">
    <source>
        <dbReference type="EMBL" id="EGK71994.1"/>
    </source>
</evidence>
<proteinExistence type="predicted"/>
<evidence type="ECO:0000313" key="2">
    <source>
        <dbReference type="Proteomes" id="UP000005019"/>
    </source>
</evidence>
<comment type="caution">
    <text evidence="1">The sequence shown here is derived from an EMBL/GenBank/DDBJ whole genome shotgun (WGS) entry which is preliminary data.</text>
</comment>
<sequence length="195" mass="20404">MSTRLQLLAFVLLVGAMVALLATSEWRGAGGAHTPLRAGHDVAVAAPTAPEATGVEWIVPPRPVRTRPASAKSAAKLPAAVQESAAAVVLESARIAPSERTQVVTAVLDTGSGETTQYVVAEPLPWLDTTVRSDAGIYVGLKRAEPTVRVQARAQFAQVKAVRLGAIASADWPLNGERPGVQSEVFVGVGGWVQW</sequence>
<accession>F5RBX7</accession>
<dbReference type="RefSeq" id="WP_008060843.1">
    <property type="nucleotide sequence ID" value="NZ_AFHG01000044.1"/>
</dbReference>
<dbReference type="Proteomes" id="UP000005019">
    <property type="component" value="Unassembled WGS sequence"/>
</dbReference>
<keyword evidence="2" id="KW-1185">Reference proteome</keyword>
<dbReference type="OrthoDB" id="8563792at2"/>
<dbReference type="STRING" id="1000565.METUNv1_01772"/>
<gene>
    <name evidence="1" type="ORF">METUNv1_01772</name>
</gene>
<reference evidence="1 2" key="1">
    <citation type="journal article" date="2011" name="J. Bacteriol.">
        <title>Genome sequence of Methyloversatilis universalis FAM5T, a methylotrophic representative of the order Rhodocyclales.</title>
        <authorList>
            <person name="Kittichotirat W."/>
            <person name="Good N.M."/>
            <person name="Hall R."/>
            <person name="Bringel F."/>
            <person name="Lajus A."/>
            <person name="Medigue C."/>
            <person name="Smalley N.E."/>
            <person name="Beck D."/>
            <person name="Bumgarner R."/>
            <person name="Vuilleumier S."/>
            <person name="Kalyuzhnaya M.G."/>
        </authorList>
    </citation>
    <scope>NUCLEOTIDE SEQUENCE [LARGE SCALE GENOMIC DNA]</scope>
    <source>
        <strain evidence="2">ATCC BAA-1314 / JCM 13912 / FAM5</strain>
    </source>
</reference>
<dbReference type="AlphaFoldDB" id="F5RBX7"/>
<protein>
    <submittedName>
        <fullName evidence="1">Uncharacterized protein</fullName>
    </submittedName>
</protein>
<dbReference type="EMBL" id="AFHG01000044">
    <property type="protein sequence ID" value="EGK71994.1"/>
    <property type="molecule type" value="Genomic_DNA"/>
</dbReference>